<proteinExistence type="predicted"/>
<evidence type="ECO:0000313" key="1">
    <source>
        <dbReference type="EMBL" id="CAG8579377.1"/>
    </source>
</evidence>
<organism evidence="1 2">
    <name type="scientific">Cetraspora pellucida</name>
    <dbReference type="NCBI Taxonomy" id="1433469"/>
    <lineage>
        <taxon>Eukaryota</taxon>
        <taxon>Fungi</taxon>
        <taxon>Fungi incertae sedis</taxon>
        <taxon>Mucoromycota</taxon>
        <taxon>Glomeromycotina</taxon>
        <taxon>Glomeromycetes</taxon>
        <taxon>Diversisporales</taxon>
        <taxon>Gigasporaceae</taxon>
        <taxon>Cetraspora</taxon>
    </lineage>
</organism>
<name>A0A9N9BXW7_9GLOM</name>
<keyword evidence="2" id="KW-1185">Reference proteome</keyword>
<dbReference type="AlphaFoldDB" id="A0A9N9BXW7"/>
<dbReference type="Proteomes" id="UP000789759">
    <property type="component" value="Unassembled WGS sequence"/>
</dbReference>
<comment type="caution">
    <text evidence="1">The sequence shown here is derived from an EMBL/GenBank/DDBJ whole genome shotgun (WGS) entry which is preliminary data.</text>
</comment>
<gene>
    <name evidence="1" type="ORF">CPELLU_LOCUS6014</name>
</gene>
<accession>A0A9N9BXW7</accession>
<protein>
    <submittedName>
        <fullName evidence="1">345_t:CDS:1</fullName>
    </submittedName>
</protein>
<sequence length="74" mass="8558">MYLSDVKSVPIEETVKKEENNLKQMLVYVHKINTESASSIKQILYYAASSMHSFIKNEIKKLKVKGLVKENTRL</sequence>
<dbReference type="EMBL" id="CAJVQA010003631">
    <property type="protein sequence ID" value="CAG8579377.1"/>
    <property type="molecule type" value="Genomic_DNA"/>
</dbReference>
<reference evidence="1" key="1">
    <citation type="submission" date="2021-06" db="EMBL/GenBank/DDBJ databases">
        <authorList>
            <person name="Kallberg Y."/>
            <person name="Tangrot J."/>
            <person name="Rosling A."/>
        </authorList>
    </citation>
    <scope>NUCLEOTIDE SEQUENCE</scope>
    <source>
        <strain evidence="1">FL966</strain>
    </source>
</reference>
<evidence type="ECO:0000313" key="2">
    <source>
        <dbReference type="Proteomes" id="UP000789759"/>
    </source>
</evidence>